<dbReference type="SUPFAM" id="SSF53474">
    <property type="entry name" value="alpha/beta-Hydrolases"/>
    <property type="match status" value="1"/>
</dbReference>
<dbReference type="InterPro" id="IPR051044">
    <property type="entry name" value="MAG_DAG_Lipase"/>
</dbReference>
<dbReference type="EMBL" id="QEHR01000004">
    <property type="protein sequence ID" value="PVW15288.1"/>
    <property type="molecule type" value="Genomic_DNA"/>
</dbReference>
<sequence length="287" mass="32013">MKKLLTKLTGSYLNATAPLFPKLNRELAFRLLCKAQPVPISEEGYDFFGTAETSYIEMPGTSTAVHKWGQGPKKILFLHGWMSHSKRWKPYIDALDFSEYTIYSLDAPAHGLSKGKRMNIEHYRQAAETIILDVGGVDYLVCHSLGSLVGAYAFLANKQIPVNNYVIMGAPSGMDTIFGFFKETLQLSNKTMDNLGVKVDSVLKVPSSSLTMAHFFEEVTQPVLIVHEQSDAVTPISEIKKAAERAQNNITTWFTTGQDHNLTGEETVNTIVNHITETHKKKQELCI</sequence>
<dbReference type="AlphaFoldDB" id="A0A2U0I2F9"/>
<comment type="caution">
    <text evidence="2">The sequence shown here is derived from an EMBL/GenBank/DDBJ whole genome shotgun (WGS) entry which is preliminary data.</text>
</comment>
<evidence type="ECO:0000313" key="3">
    <source>
        <dbReference type="Proteomes" id="UP000245962"/>
    </source>
</evidence>
<gene>
    <name evidence="2" type="ORF">DDV96_07770</name>
</gene>
<dbReference type="RefSeq" id="WP_116694181.1">
    <property type="nucleotide sequence ID" value="NZ_QEHR01000004.1"/>
</dbReference>
<keyword evidence="3" id="KW-1185">Reference proteome</keyword>
<dbReference type="PANTHER" id="PTHR11614">
    <property type="entry name" value="PHOSPHOLIPASE-RELATED"/>
    <property type="match status" value="1"/>
</dbReference>
<feature type="domain" description="Serine aminopeptidase S33" evidence="1">
    <location>
        <begin position="74"/>
        <end position="198"/>
    </location>
</feature>
<dbReference type="Proteomes" id="UP000245962">
    <property type="component" value="Unassembled WGS sequence"/>
</dbReference>
<dbReference type="InterPro" id="IPR022742">
    <property type="entry name" value="Hydrolase_4"/>
</dbReference>
<dbReference type="OrthoDB" id="9785847at2"/>
<reference evidence="2 3" key="1">
    <citation type="submission" date="2018-04" db="EMBL/GenBank/DDBJ databases">
        <title>Marixanthomonas spongiae HN-E44 sp. nov., isolated from a marine sponge.</title>
        <authorList>
            <person name="Luo L."/>
            <person name="Zhuang L."/>
        </authorList>
    </citation>
    <scope>NUCLEOTIDE SEQUENCE [LARGE SCALE GENOMIC DNA]</scope>
    <source>
        <strain evidence="2 3">HN-E44</strain>
    </source>
</reference>
<proteinExistence type="predicted"/>
<dbReference type="Pfam" id="PF12146">
    <property type="entry name" value="Hydrolase_4"/>
    <property type="match status" value="1"/>
</dbReference>
<accession>A0A2U0I2F9</accession>
<evidence type="ECO:0000259" key="1">
    <source>
        <dbReference type="Pfam" id="PF12146"/>
    </source>
</evidence>
<evidence type="ECO:0000313" key="2">
    <source>
        <dbReference type="EMBL" id="PVW15288.1"/>
    </source>
</evidence>
<organism evidence="2 3">
    <name type="scientific">Marixanthomonas spongiae</name>
    <dbReference type="NCBI Taxonomy" id="2174845"/>
    <lineage>
        <taxon>Bacteria</taxon>
        <taxon>Pseudomonadati</taxon>
        <taxon>Bacteroidota</taxon>
        <taxon>Flavobacteriia</taxon>
        <taxon>Flavobacteriales</taxon>
        <taxon>Flavobacteriaceae</taxon>
        <taxon>Marixanthomonas</taxon>
    </lineage>
</organism>
<dbReference type="InterPro" id="IPR029058">
    <property type="entry name" value="AB_hydrolase_fold"/>
</dbReference>
<dbReference type="Gene3D" id="3.40.50.1820">
    <property type="entry name" value="alpha/beta hydrolase"/>
    <property type="match status" value="1"/>
</dbReference>
<protein>
    <recommendedName>
        <fullName evidence="1">Serine aminopeptidase S33 domain-containing protein</fullName>
    </recommendedName>
</protein>
<name>A0A2U0I2F9_9FLAO</name>